<evidence type="ECO:0007829" key="4">
    <source>
        <dbReference type="PeptideAtlas" id="E1B6S4"/>
    </source>
</evidence>
<gene>
    <name evidence="1" type="ORF">CELE_F17C11.11</name>
    <name evidence="1 3" type="ORF">F17C11.11</name>
</gene>
<evidence type="ECO:0000313" key="2">
    <source>
        <dbReference type="Proteomes" id="UP000001940"/>
    </source>
</evidence>
<dbReference type="WormBase" id="F17C11.11b">
    <property type="protein sequence ID" value="CE45293"/>
    <property type="gene ID" value="WBGene00008922"/>
</dbReference>
<evidence type="ECO:0000313" key="1">
    <source>
        <dbReference type="EMBL" id="CBW48362.1"/>
    </source>
</evidence>
<dbReference type="AGR" id="WB:WBGene00008922"/>
<dbReference type="AlphaFoldDB" id="E1B6S4"/>
<accession>E1B6S4</accession>
<dbReference type="ExpressionAtlas" id="E1B6S4">
    <property type="expression patterns" value="baseline and differential"/>
</dbReference>
<evidence type="ECO:0000313" key="3">
    <source>
        <dbReference type="WormBase" id="F17C11.11b"/>
    </source>
</evidence>
<dbReference type="OrthoDB" id="5810606at2759"/>
<dbReference type="HOGENOM" id="CLU_076183_0_0_1"/>
<keyword evidence="2" id="KW-1185">Reference proteome</keyword>
<organism evidence="1 2">
    <name type="scientific">Caenorhabditis elegans</name>
    <dbReference type="NCBI Taxonomy" id="6239"/>
    <lineage>
        <taxon>Eukaryota</taxon>
        <taxon>Metazoa</taxon>
        <taxon>Ecdysozoa</taxon>
        <taxon>Nematoda</taxon>
        <taxon>Chromadorea</taxon>
        <taxon>Rhabditida</taxon>
        <taxon>Rhabditina</taxon>
        <taxon>Rhabditomorpha</taxon>
        <taxon>Rhabditoidea</taxon>
        <taxon>Rhabditidae</taxon>
        <taxon>Peloderinae</taxon>
        <taxon>Caenorhabditis</taxon>
    </lineage>
</organism>
<dbReference type="RefSeq" id="NP_001256279.1">
    <property type="nucleotide sequence ID" value="NM_001269350.1"/>
</dbReference>
<dbReference type="KEGG" id="cel:CELE_F17C11.11"/>
<dbReference type="GeneID" id="179515"/>
<reference evidence="1 2" key="1">
    <citation type="journal article" date="1998" name="Science">
        <title>Genome sequence of the nematode C. elegans: a platform for investigating biology.</title>
        <authorList>
            <consortium name="The C. elegans sequencing consortium"/>
            <person name="Sulson J.E."/>
            <person name="Waterston R."/>
        </authorList>
    </citation>
    <scope>NUCLEOTIDE SEQUENCE [LARGE SCALE GENOMIC DNA]</scope>
    <source>
        <strain evidence="1 2">Bristol N2</strain>
    </source>
</reference>
<protein>
    <submittedName>
        <fullName evidence="1">Uncharacterized protein</fullName>
    </submittedName>
</protein>
<sequence>MKTIHVESEENLKFKAQEDIDMSPFIMYSLNKKRRWEAEDAIGLELLDRAQKLNDGWKVLLIERVNLRSWYWPNWSYGSNPERFSEYFRIKDVHELSKDDAYKHKTIDSVFGQRFSHFMEANRKPVKEEEEVSEGSSEPLAAYNFLRAPKNFVSILQKEYKASNHGWEWPHVGYWRRVDQLKDNLLDLRYGEIENLDGKDVDEHDDVEPSEDVERSEPSKFYNLEEHLVDKFVVVKRRRRKNTC</sequence>
<dbReference type="PeptideAtlas" id="E1B6S4"/>
<dbReference type="EMBL" id="BX284605">
    <property type="protein sequence ID" value="CBW48362.1"/>
    <property type="molecule type" value="Genomic_DNA"/>
</dbReference>
<dbReference type="Proteomes" id="UP000001940">
    <property type="component" value="Chromosome V"/>
</dbReference>
<dbReference type="Bgee" id="WBGene00008922">
    <property type="expression patterns" value="Expressed in pharyngeal muscle cell (C elegans) and 3 other cell types or tissues"/>
</dbReference>
<keyword evidence="4" id="KW-1267">Proteomics identification</keyword>
<proteinExistence type="evidence at protein level"/>
<name>E1B6S4_CAEEL</name>
<dbReference type="CTD" id="179515"/>